<proteinExistence type="inferred from homology"/>
<gene>
    <name evidence="5" type="ORF">GH714_003716</name>
</gene>
<dbReference type="PANTHER" id="PTHR47926">
    <property type="entry name" value="PENTATRICOPEPTIDE REPEAT-CONTAINING PROTEIN"/>
    <property type="match status" value="1"/>
</dbReference>
<dbReference type="PROSITE" id="PS51375">
    <property type="entry name" value="PPR"/>
    <property type="match status" value="2"/>
</dbReference>
<dbReference type="GO" id="GO:0008270">
    <property type="term" value="F:zinc ion binding"/>
    <property type="evidence" value="ECO:0007669"/>
    <property type="project" value="InterPro"/>
</dbReference>
<dbReference type="Pfam" id="PF14432">
    <property type="entry name" value="DYW_deaminase"/>
    <property type="match status" value="1"/>
</dbReference>
<dbReference type="Pfam" id="PF01535">
    <property type="entry name" value="PPR"/>
    <property type="match status" value="3"/>
</dbReference>
<name>A0A6A6NFG3_HEVBR</name>
<dbReference type="PANTHER" id="PTHR47926:SF480">
    <property type="entry name" value="TETRATRICOPEPTIDE REPEAT-LIKE SUPERFAMILY PROTEIN ISOFORM 1"/>
    <property type="match status" value="1"/>
</dbReference>
<dbReference type="Pfam" id="PF20431">
    <property type="entry name" value="E_motif"/>
    <property type="match status" value="1"/>
</dbReference>
<evidence type="ECO:0000256" key="1">
    <source>
        <dbReference type="ARBA" id="ARBA00006643"/>
    </source>
</evidence>
<dbReference type="InterPro" id="IPR002885">
    <property type="entry name" value="PPR_rpt"/>
</dbReference>
<dbReference type="FunFam" id="1.25.40.10:FF:000227">
    <property type="entry name" value="Pentatricopeptide repeat-containing protein At3g13880"/>
    <property type="match status" value="1"/>
</dbReference>
<dbReference type="Proteomes" id="UP000467840">
    <property type="component" value="Chromosome 5"/>
</dbReference>
<protein>
    <recommendedName>
        <fullName evidence="4">DYW domain-containing protein</fullName>
    </recommendedName>
</protein>
<feature type="repeat" description="PPR" evidence="3">
    <location>
        <begin position="319"/>
        <end position="353"/>
    </location>
</feature>
<dbReference type="InterPro" id="IPR046960">
    <property type="entry name" value="PPR_At4g14850-like_plant"/>
</dbReference>
<keyword evidence="6" id="KW-1185">Reference proteome</keyword>
<comment type="similarity">
    <text evidence="1">Belongs to the PPR family. PCMP-H subfamily.</text>
</comment>
<dbReference type="FunFam" id="1.25.40.10:FF:001967">
    <property type="entry name" value="Pentatricopeptide repeat-containing protein isoform A"/>
    <property type="match status" value="1"/>
</dbReference>
<dbReference type="EMBL" id="JAAGAX010000001">
    <property type="protein sequence ID" value="KAF2323888.1"/>
    <property type="molecule type" value="Genomic_DNA"/>
</dbReference>
<feature type="repeat" description="PPR" evidence="3">
    <location>
        <begin position="106"/>
        <end position="140"/>
    </location>
</feature>
<dbReference type="InterPro" id="IPR046848">
    <property type="entry name" value="E_motif"/>
</dbReference>
<dbReference type="FunFam" id="1.25.40.10:FF:001093">
    <property type="entry name" value="Pentatricopeptide repeat-containing protein At2g34400"/>
    <property type="match status" value="1"/>
</dbReference>
<dbReference type="NCBIfam" id="TIGR00756">
    <property type="entry name" value="PPR"/>
    <property type="match status" value="4"/>
</dbReference>
<dbReference type="GO" id="GO:0009451">
    <property type="term" value="P:RNA modification"/>
    <property type="evidence" value="ECO:0007669"/>
    <property type="project" value="InterPro"/>
</dbReference>
<evidence type="ECO:0000256" key="2">
    <source>
        <dbReference type="ARBA" id="ARBA00022737"/>
    </source>
</evidence>
<dbReference type="Pfam" id="PF13041">
    <property type="entry name" value="PPR_2"/>
    <property type="match status" value="2"/>
</dbReference>
<comment type="caution">
    <text evidence="5">The sequence shown here is derived from an EMBL/GenBank/DDBJ whole genome shotgun (WGS) entry which is preliminary data.</text>
</comment>
<evidence type="ECO:0000313" key="5">
    <source>
        <dbReference type="EMBL" id="KAF2323888.1"/>
    </source>
</evidence>
<evidence type="ECO:0000256" key="3">
    <source>
        <dbReference type="PROSITE-ProRule" id="PRU00708"/>
    </source>
</evidence>
<organism evidence="5 6">
    <name type="scientific">Hevea brasiliensis</name>
    <name type="common">Para rubber tree</name>
    <name type="synonym">Siphonia brasiliensis</name>
    <dbReference type="NCBI Taxonomy" id="3981"/>
    <lineage>
        <taxon>Eukaryota</taxon>
        <taxon>Viridiplantae</taxon>
        <taxon>Streptophyta</taxon>
        <taxon>Embryophyta</taxon>
        <taxon>Tracheophyta</taxon>
        <taxon>Spermatophyta</taxon>
        <taxon>Magnoliopsida</taxon>
        <taxon>eudicotyledons</taxon>
        <taxon>Gunneridae</taxon>
        <taxon>Pentapetalae</taxon>
        <taxon>rosids</taxon>
        <taxon>fabids</taxon>
        <taxon>Malpighiales</taxon>
        <taxon>Euphorbiaceae</taxon>
        <taxon>Crotonoideae</taxon>
        <taxon>Micrandreae</taxon>
        <taxon>Hevea</taxon>
    </lineage>
</organism>
<evidence type="ECO:0000313" key="6">
    <source>
        <dbReference type="Proteomes" id="UP000467840"/>
    </source>
</evidence>
<dbReference type="Gene3D" id="1.25.40.10">
    <property type="entry name" value="Tetratricopeptide repeat domain"/>
    <property type="match status" value="4"/>
</dbReference>
<evidence type="ECO:0000259" key="4">
    <source>
        <dbReference type="Pfam" id="PF14432"/>
    </source>
</evidence>
<keyword evidence="2" id="KW-0677">Repeat</keyword>
<reference evidence="5 6" key="1">
    <citation type="journal article" date="2020" name="Mol. Plant">
        <title>The Chromosome-Based Rubber Tree Genome Provides New Insights into Spurge Genome Evolution and Rubber Biosynthesis.</title>
        <authorList>
            <person name="Liu J."/>
            <person name="Shi C."/>
            <person name="Shi C.C."/>
            <person name="Li W."/>
            <person name="Zhang Q.J."/>
            <person name="Zhang Y."/>
            <person name="Li K."/>
            <person name="Lu H.F."/>
            <person name="Shi C."/>
            <person name="Zhu S.T."/>
            <person name="Xiao Z.Y."/>
            <person name="Nan H."/>
            <person name="Yue Y."/>
            <person name="Zhu X.G."/>
            <person name="Wu Y."/>
            <person name="Hong X.N."/>
            <person name="Fan G.Y."/>
            <person name="Tong Y."/>
            <person name="Zhang D."/>
            <person name="Mao C.L."/>
            <person name="Liu Y.L."/>
            <person name="Hao S.J."/>
            <person name="Liu W.Q."/>
            <person name="Lv M.Q."/>
            <person name="Zhang H.B."/>
            <person name="Liu Y."/>
            <person name="Hu-Tang G.R."/>
            <person name="Wang J.P."/>
            <person name="Wang J.H."/>
            <person name="Sun Y.H."/>
            <person name="Ni S.B."/>
            <person name="Chen W.B."/>
            <person name="Zhang X.C."/>
            <person name="Jiao Y.N."/>
            <person name="Eichler E.E."/>
            <person name="Li G.H."/>
            <person name="Liu X."/>
            <person name="Gao L.Z."/>
        </authorList>
    </citation>
    <scope>NUCLEOTIDE SEQUENCE [LARGE SCALE GENOMIC DNA]</scope>
    <source>
        <strain evidence="6">cv. GT1</strain>
        <tissue evidence="5">Leaf</tissue>
    </source>
</reference>
<accession>A0A6A6NFG3</accession>
<dbReference type="GO" id="GO:0003723">
    <property type="term" value="F:RNA binding"/>
    <property type="evidence" value="ECO:0007669"/>
    <property type="project" value="InterPro"/>
</dbReference>
<sequence length="633" mass="71213">MASLPSVALSGTLKLEPELKKLPASSVATEKTRDWFYLMIYDMIGIALNACSSLNSIKLGRQLHAYIIKYEIDYDPSIGNALCSLYSKFGSLDSAVNVFQGIGEKNVISWTALISACGENGEAALGLRFFIAMLFEDIEPNEFTLTSVLSLCCVMLALGAGRQVHSLSIKLGYQSNLRIKNSVMYLYLKCGCMNEAQNLFNKMKSTNLVTWNAMIAGHAQAMDLANDDFSAYQSGTEALSIFLKLNRTGLKPDHFTLSSILTVCSRLSALEQGEQLHAQTIKSGFLSDVVAGTALVNMYSKCGSIQRASKAFVEMSTRTMISWTTMITSFAQHGQHQQALQLFEDMRLAGFKPNQITFVGVLAACGHVGMVDEALGYFEMMQKEYRIKPVMDHYGCLIAMFVRLGRLEEAFDIIKKMDFNPGEFMWSLLIAGCRFHGKQELGFYAAEQLLKLKPKDTETYVMLLNMYISAERWQDVSKVRKLMKEEKLGKLKDWSWISIKDKVHSFKTNGRLHPHNAEMYNLLEELLEKAKGLGYQPLQRMEVIHDDEEEEENNPISSAEYHSERLAIAFGVLNTQKDAPIRVIKSVIMCKNCHDFIKVISKLCSREIIIRDSRRLHRFVDGHCSCAEFGVLL</sequence>
<dbReference type="InterPro" id="IPR032867">
    <property type="entry name" value="DYW_dom"/>
</dbReference>
<dbReference type="InterPro" id="IPR011990">
    <property type="entry name" value="TPR-like_helical_dom_sf"/>
</dbReference>
<dbReference type="AlphaFoldDB" id="A0A6A6NFG3"/>
<feature type="domain" description="DYW" evidence="4">
    <location>
        <begin position="534"/>
        <end position="629"/>
    </location>
</feature>